<dbReference type="GO" id="GO:0004315">
    <property type="term" value="F:3-oxoacyl-[acyl-carrier-protein] synthase activity"/>
    <property type="evidence" value="ECO:0007669"/>
    <property type="project" value="TreeGrafter"/>
</dbReference>
<evidence type="ECO:0000313" key="7">
    <source>
        <dbReference type="Proteomes" id="UP000005038"/>
    </source>
</evidence>
<accession>H5TSC4</accession>
<dbReference type="SUPFAM" id="SSF53901">
    <property type="entry name" value="Thiolase-like"/>
    <property type="match status" value="1"/>
</dbReference>
<feature type="domain" description="Ketosynthase family 3 (KS3)" evidence="5">
    <location>
        <begin position="1"/>
        <end position="390"/>
    </location>
</feature>
<evidence type="ECO:0000256" key="4">
    <source>
        <dbReference type="RuleBase" id="RU003694"/>
    </source>
</evidence>
<dbReference type="InterPro" id="IPR014030">
    <property type="entry name" value="Ketoacyl_synth_N"/>
</dbReference>
<dbReference type="OrthoDB" id="9808669at2"/>
<dbReference type="AlphaFoldDB" id="H5TSC4"/>
<proteinExistence type="inferred from homology"/>
<reference evidence="6" key="1">
    <citation type="submission" date="2012-02" db="EMBL/GenBank/DDBJ databases">
        <title>Whole genome shotgun sequence of Gordonia otitidis NBRC 100426.</title>
        <authorList>
            <person name="Yoshida I."/>
            <person name="Hosoyama A."/>
            <person name="Tsuchikane K."/>
            <person name="Katsumata H."/>
            <person name="Yamazaki S."/>
            <person name="Fujita N."/>
        </authorList>
    </citation>
    <scope>NUCLEOTIDE SEQUENCE [LARGE SCALE GENOMIC DNA]</scope>
    <source>
        <strain evidence="6">NBRC 100426</strain>
    </source>
</reference>
<comment type="similarity">
    <text evidence="2 4">Belongs to the thiolase-like superfamily. Beta-ketoacyl-ACP synthases family.</text>
</comment>
<dbReference type="InterPro" id="IPR020841">
    <property type="entry name" value="PKS_Beta-ketoAc_synthase_dom"/>
</dbReference>
<dbReference type="InterPro" id="IPR014031">
    <property type="entry name" value="Ketoacyl_synth_C"/>
</dbReference>
<dbReference type="Pfam" id="PF02801">
    <property type="entry name" value="Ketoacyl-synt_C"/>
    <property type="match status" value="1"/>
</dbReference>
<evidence type="ECO:0000256" key="1">
    <source>
        <dbReference type="ARBA" id="ARBA00004796"/>
    </source>
</evidence>
<name>H5TSC4_GORO1</name>
<dbReference type="RefSeq" id="WP_007240564.1">
    <property type="nucleotide sequence ID" value="NZ_BAFB01000214.1"/>
</dbReference>
<evidence type="ECO:0000256" key="3">
    <source>
        <dbReference type="ARBA" id="ARBA00022679"/>
    </source>
</evidence>
<dbReference type="InterPro" id="IPR000794">
    <property type="entry name" value="Beta-ketoacyl_synthase"/>
</dbReference>
<dbReference type="InterPro" id="IPR016039">
    <property type="entry name" value="Thiolase-like"/>
</dbReference>
<dbReference type="UniPathway" id="UPA00915"/>
<dbReference type="PANTHER" id="PTHR11712:SF347">
    <property type="entry name" value="BETA KETOACYL-ACYL CARRIER PROTEIN SYNTHASE"/>
    <property type="match status" value="1"/>
</dbReference>
<dbReference type="STRING" id="1108044.GOOTI_214_00080"/>
<keyword evidence="3 4" id="KW-0808">Transferase</keyword>
<comment type="caution">
    <text evidence="6">The sequence shown here is derived from an EMBL/GenBank/DDBJ whole genome shotgun (WGS) entry which is preliminary data.</text>
</comment>
<organism evidence="6 7">
    <name type="scientific">Gordonia otitidis (strain DSM 44809 / CCUG 52243 / JCM 12355 / NBRC 100426 / IFM 10032)</name>
    <dbReference type="NCBI Taxonomy" id="1108044"/>
    <lineage>
        <taxon>Bacteria</taxon>
        <taxon>Bacillati</taxon>
        <taxon>Actinomycetota</taxon>
        <taxon>Actinomycetes</taxon>
        <taxon>Mycobacteriales</taxon>
        <taxon>Gordoniaceae</taxon>
        <taxon>Gordonia</taxon>
    </lineage>
</organism>
<sequence>MRSIHYPHIAGLGAVSGYGWGVNALWDGLSSGKPAASLHHGFGTNDDESGWIVRVPDEDLSAGHTPQHTTTRFARAMRAVVHEAVTDAQQRGWVPGARVGLIHACVLGDLDMYPKVAPGAGTFTGREYLTVTPSTPVSLLMSEFGFHGPALTVSAMCTSGVAATVTARMWIDAGLADDVVVVATDLSATPEVVRMFTTLGVAITDTDPLDACRPFQSGSRGFTFGEAAVATVVTGRRGVDPYATIRGGSMSHDGYHVTSIDPNLPHVFGCVDNALTVAGVSGADIAYLNTHGPGTRQCDAAEAAIATSLVPDAAVFAIKPLAGHCQAAAGSVEMAASLLGFEHGQIPASPHVSTPALPQLLDGCTAAQPALTLKTSLGMGGHTAAVVLEPGC</sequence>
<gene>
    <name evidence="6" type="primary">fabF</name>
    <name evidence="6" type="ORF">GOOTI_214_00080</name>
</gene>
<dbReference type="PROSITE" id="PS52004">
    <property type="entry name" value="KS3_2"/>
    <property type="match status" value="1"/>
</dbReference>
<dbReference type="GO" id="GO:0006633">
    <property type="term" value="P:fatty acid biosynthetic process"/>
    <property type="evidence" value="ECO:0007669"/>
    <property type="project" value="TreeGrafter"/>
</dbReference>
<evidence type="ECO:0000256" key="2">
    <source>
        <dbReference type="ARBA" id="ARBA00008467"/>
    </source>
</evidence>
<dbReference type="PANTHER" id="PTHR11712">
    <property type="entry name" value="POLYKETIDE SYNTHASE-RELATED"/>
    <property type="match status" value="1"/>
</dbReference>
<evidence type="ECO:0000259" key="5">
    <source>
        <dbReference type="PROSITE" id="PS52004"/>
    </source>
</evidence>
<keyword evidence="7" id="KW-1185">Reference proteome</keyword>
<dbReference type="Proteomes" id="UP000005038">
    <property type="component" value="Unassembled WGS sequence"/>
</dbReference>
<dbReference type="EMBL" id="BAFB01000214">
    <property type="protein sequence ID" value="GAB36382.1"/>
    <property type="molecule type" value="Genomic_DNA"/>
</dbReference>
<evidence type="ECO:0000313" key="6">
    <source>
        <dbReference type="EMBL" id="GAB36382.1"/>
    </source>
</evidence>
<dbReference type="SMART" id="SM00825">
    <property type="entry name" value="PKS_KS"/>
    <property type="match status" value="1"/>
</dbReference>
<dbReference type="Gene3D" id="3.40.47.10">
    <property type="match status" value="1"/>
</dbReference>
<comment type="pathway">
    <text evidence="1">Lipid metabolism; mycolic acid biosynthesis.</text>
</comment>
<protein>
    <submittedName>
        <fullName evidence="6">3-oxoacyl-[acyl-carrier-protein] synthase II</fullName>
    </submittedName>
</protein>
<dbReference type="Pfam" id="PF00109">
    <property type="entry name" value="ketoacyl-synt"/>
    <property type="match status" value="1"/>
</dbReference>